<organism evidence="4 5">
    <name type="scientific">Natrinema hispanicum</name>
    <dbReference type="NCBI Taxonomy" id="392421"/>
    <lineage>
        <taxon>Archaea</taxon>
        <taxon>Methanobacteriati</taxon>
        <taxon>Methanobacteriota</taxon>
        <taxon>Stenosarchaea group</taxon>
        <taxon>Halobacteria</taxon>
        <taxon>Halobacteriales</taxon>
        <taxon>Natrialbaceae</taxon>
        <taxon>Natrinema</taxon>
    </lineage>
</organism>
<keyword evidence="5" id="KW-1185">Reference proteome</keyword>
<evidence type="ECO:0000256" key="1">
    <source>
        <dbReference type="ARBA" id="ARBA00008791"/>
    </source>
</evidence>
<dbReference type="Gene3D" id="3.40.50.620">
    <property type="entry name" value="HUPs"/>
    <property type="match status" value="1"/>
</dbReference>
<reference evidence="4" key="2">
    <citation type="submission" date="2016-10" db="EMBL/GenBank/DDBJ databases">
        <authorList>
            <person name="de Groot N.N."/>
        </authorList>
    </citation>
    <scope>NUCLEOTIDE SEQUENCE [LARGE SCALE GENOMIC DNA]</scope>
    <source>
        <strain evidence="4">CDM_6</strain>
    </source>
</reference>
<evidence type="ECO:0000313" key="4">
    <source>
        <dbReference type="EMBL" id="SES66969.1"/>
    </source>
</evidence>
<dbReference type="PANTHER" id="PTHR46268:SF6">
    <property type="entry name" value="UNIVERSAL STRESS PROTEIN UP12"/>
    <property type="match status" value="1"/>
</dbReference>
<dbReference type="SUPFAM" id="SSF52402">
    <property type="entry name" value="Adenine nucleotide alpha hydrolases-like"/>
    <property type="match status" value="1"/>
</dbReference>
<dbReference type="CDD" id="cd00293">
    <property type="entry name" value="USP-like"/>
    <property type="match status" value="1"/>
</dbReference>
<dbReference type="Pfam" id="PF00582">
    <property type="entry name" value="Usp"/>
    <property type="match status" value="1"/>
</dbReference>
<dbReference type="Proteomes" id="UP000324021">
    <property type="component" value="Unassembled WGS sequence"/>
</dbReference>
<protein>
    <submittedName>
        <fullName evidence="4">Nucleotide-binding universal stress protein, UspA family</fullName>
    </submittedName>
</protein>
<name>A0A1H9YDC5_9EURY</name>
<gene>
    <name evidence="4" type="ORF">SAMN04488694_10162</name>
    <name evidence="3" type="ORF">SAMN05192552_100262</name>
</gene>
<evidence type="ECO:0000313" key="6">
    <source>
        <dbReference type="Proteomes" id="UP000324021"/>
    </source>
</evidence>
<feature type="domain" description="UspA" evidence="2">
    <location>
        <begin position="1"/>
        <end position="147"/>
    </location>
</feature>
<evidence type="ECO:0000313" key="3">
    <source>
        <dbReference type="EMBL" id="SDC18480.1"/>
    </source>
</evidence>
<dbReference type="RefSeq" id="WP_092928916.1">
    <property type="nucleotide sequence ID" value="NZ_FMZP01000002.1"/>
</dbReference>
<dbReference type="PANTHER" id="PTHR46268">
    <property type="entry name" value="STRESS RESPONSE PROTEIN NHAX"/>
    <property type="match status" value="1"/>
</dbReference>
<dbReference type="InterPro" id="IPR006016">
    <property type="entry name" value="UspA"/>
</dbReference>
<evidence type="ECO:0000313" key="5">
    <source>
        <dbReference type="Proteomes" id="UP000199320"/>
    </source>
</evidence>
<reference evidence="5 6" key="1">
    <citation type="submission" date="2016-10" db="EMBL/GenBank/DDBJ databases">
        <authorList>
            <person name="Varghese N."/>
            <person name="Submissions S."/>
        </authorList>
    </citation>
    <scope>NUCLEOTIDE SEQUENCE [LARGE SCALE GENOMIC DNA]</scope>
    <source>
        <strain evidence="3 6">CDM_1</strain>
        <strain evidence="5">CDM_6</strain>
    </source>
</reference>
<dbReference type="EMBL" id="FOIC01000001">
    <property type="protein sequence ID" value="SES66969.1"/>
    <property type="molecule type" value="Genomic_DNA"/>
</dbReference>
<dbReference type="OrthoDB" id="107030at2157"/>
<dbReference type="EMBL" id="FMZP01000002">
    <property type="protein sequence ID" value="SDC18480.1"/>
    <property type="molecule type" value="Genomic_DNA"/>
</dbReference>
<evidence type="ECO:0000259" key="2">
    <source>
        <dbReference type="Pfam" id="PF00582"/>
    </source>
</evidence>
<sequence>MYEKILVPTDGSETSEAAVEHAIGLAEKYGAEVHALYVVDTDSMSLSLGAEQLDRIEQGHFGEMTEIKDRADSATGFVADRAAEHGLETVEHVSAGRPHSLIEDYVEDNDIDLVVMGSHGRSGIKRALLGSVAERTLRSVTSPVMVVDSRDSA</sequence>
<proteinExistence type="inferred from homology"/>
<dbReference type="PRINTS" id="PR01438">
    <property type="entry name" value="UNVRSLSTRESS"/>
</dbReference>
<dbReference type="AlphaFoldDB" id="A0A1H9YDC5"/>
<accession>A0A1H9YDC5</accession>
<dbReference type="InterPro" id="IPR014729">
    <property type="entry name" value="Rossmann-like_a/b/a_fold"/>
</dbReference>
<dbReference type="InterPro" id="IPR006015">
    <property type="entry name" value="Universal_stress_UspA"/>
</dbReference>
<dbReference type="STRING" id="392421.SAMN04488694_10162"/>
<comment type="similarity">
    <text evidence="1">Belongs to the universal stress protein A family.</text>
</comment>
<dbReference type="Proteomes" id="UP000199320">
    <property type="component" value="Unassembled WGS sequence"/>
</dbReference>